<name>A0ABT2FR02_9GAMM</name>
<organism evidence="1 2">
    <name type="scientific">Shewanella electrica</name>
    <dbReference type="NCBI Taxonomy" id="515560"/>
    <lineage>
        <taxon>Bacteria</taxon>
        <taxon>Pseudomonadati</taxon>
        <taxon>Pseudomonadota</taxon>
        <taxon>Gammaproteobacteria</taxon>
        <taxon>Alteromonadales</taxon>
        <taxon>Shewanellaceae</taxon>
        <taxon>Shewanella</taxon>
    </lineage>
</organism>
<protein>
    <submittedName>
        <fullName evidence="1">Uncharacterized protein</fullName>
    </submittedName>
</protein>
<sequence length="93" mass="10405">LNPAIEWFMGKHTRHITGVAAKSDVFIEEVLIHPALLAICDEVLLPACASYQLNIAHVLDRGPGSEQQLLHRDELVWCHLPRPHPEVQIACIV</sequence>
<dbReference type="RefSeq" id="WP_238898581.1">
    <property type="nucleotide sequence ID" value="NZ_JAKOGG010000184.1"/>
</dbReference>
<accession>A0ABT2FR02</accession>
<reference evidence="2" key="2">
    <citation type="submission" date="2023-07" db="EMBL/GenBank/DDBJ databases">
        <title>Shewanella mangrovi sp. nov., an acetaldehyde- degrading bacterium isolated from mangrove sediment.</title>
        <authorList>
            <person name="Liu Y."/>
        </authorList>
    </citation>
    <scope>NUCLEOTIDE SEQUENCE [LARGE SCALE GENOMIC DNA]</scope>
    <source>
        <strain evidence="2">C32</strain>
    </source>
</reference>
<dbReference type="Gene3D" id="2.60.120.620">
    <property type="entry name" value="q2cbj1_9rhob like domain"/>
    <property type="match status" value="1"/>
</dbReference>
<proteinExistence type="predicted"/>
<evidence type="ECO:0000313" key="1">
    <source>
        <dbReference type="EMBL" id="MCS4558774.1"/>
    </source>
</evidence>
<evidence type="ECO:0000313" key="2">
    <source>
        <dbReference type="Proteomes" id="UP001201549"/>
    </source>
</evidence>
<comment type="caution">
    <text evidence="1">The sequence shown here is derived from an EMBL/GenBank/DDBJ whole genome shotgun (WGS) entry which is preliminary data.</text>
</comment>
<gene>
    <name evidence="1" type="ORF">L9G74_20340</name>
</gene>
<reference evidence="1 2" key="1">
    <citation type="submission" date="2022-02" db="EMBL/GenBank/DDBJ databases">
        <authorList>
            <person name="Zhuang L."/>
        </authorList>
    </citation>
    <scope>NUCLEOTIDE SEQUENCE [LARGE SCALE GENOMIC DNA]</scope>
    <source>
        <strain evidence="1 2">C32</strain>
    </source>
</reference>
<dbReference type="EMBL" id="JAKOGG010000184">
    <property type="protein sequence ID" value="MCS4558774.1"/>
    <property type="molecule type" value="Genomic_DNA"/>
</dbReference>
<dbReference type="SUPFAM" id="SSF51197">
    <property type="entry name" value="Clavaminate synthase-like"/>
    <property type="match status" value="1"/>
</dbReference>
<dbReference type="Proteomes" id="UP001201549">
    <property type="component" value="Unassembled WGS sequence"/>
</dbReference>
<keyword evidence="2" id="KW-1185">Reference proteome</keyword>
<feature type="non-terminal residue" evidence="1">
    <location>
        <position position="93"/>
    </location>
</feature>
<feature type="non-terminal residue" evidence="1">
    <location>
        <position position="1"/>
    </location>
</feature>